<dbReference type="SMART" id="SM00448">
    <property type="entry name" value="REC"/>
    <property type="match status" value="1"/>
</dbReference>
<dbReference type="InterPro" id="IPR011006">
    <property type="entry name" value="CheY-like_superfamily"/>
</dbReference>
<feature type="domain" description="Response regulatory" evidence="5">
    <location>
        <begin position="1"/>
        <end position="114"/>
    </location>
</feature>
<dbReference type="InterPro" id="IPR000792">
    <property type="entry name" value="Tscrpt_reg_LuxR_C"/>
</dbReference>
<sequence>MLQQPLLRFGLRSLIEQLDAVGEVVEAATEQEALRHCAEELPGLVITDLTLPGGGTGLRVCRFVKDRRPDVPAIVISGDAAPAAIAAALNAGADSFLHKFASCAEVLEVVEATCSGRRAWVLGETTPRSAESARLPGADLTNREQEVLSLLLKRRSNEEIADELCLAQQTVKNYVSKVLQKLGFGSRKELFRSVEARVDRVPRPRTRSTDFPAARPSSLAS</sequence>
<dbReference type="Gene3D" id="3.40.50.2300">
    <property type="match status" value="1"/>
</dbReference>
<accession>A0ABX0T3H6</accession>
<dbReference type="Proteomes" id="UP000754495">
    <property type="component" value="Unassembled WGS sequence"/>
</dbReference>
<reference evidence="6 7" key="1">
    <citation type="submission" date="2020-03" db="EMBL/GenBank/DDBJ databases">
        <title>Sequencing the genomes of 1000 actinobacteria strains.</title>
        <authorList>
            <person name="Klenk H.-P."/>
        </authorList>
    </citation>
    <scope>NUCLEOTIDE SEQUENCE [LARGE SCALE GENOMIC DNA]</scope>
    <source>
        <strain evidence="6 7">DSM 45668</strain>
    </source>
</reference>
<dbReference type="RefSeq" id="WP_208400294.1">
    <property type="nucleotide sequence ID" value="NZ_JAANOU010000001.1"/>
</dbReference>
<evidence type="ECO:0000259" key="5">
    <source>
        <dbReference type="PROSITE" id="PS50110"/>
    </source>
</evidence>
<evidence type="ECO:0000256" key="2">
    <source>
        <dbReference type="PROSITE-ProRule" id="PRU00169"/>
    </source>
</evidence>
<feature type="region of interest" description="Disordered" evidence="3">
    <location>
        <begin position="199"/>
        <end position="221"/>
    </location>
</feature>
<keyword evidence="2" id="KW-0597">Phosphoprotein</keyword>
<proteinExistence type="predicted"/>
<organism evidence="6 7">
    <name type="scientific">Amycolatopsis viridis</name>
    <dbReference type="NCBI Taxonomy" id="185678"/>
    <lineage>
        <taxon>Bacteria</taxon>
        <taxon>Bacillati</taxon>
        <taxon>Actinomycetota</taxon>
        <taxon>Actinomycetes</taxon>
        <taxon>Pseudonocardiales</taxon>
        <taxon>Pseudonocardiaceae</taxon>
        <taxon>Amycolatopsis</taxon>
    </lineage>
</organism>
<gene>
    <name evidence="6" type="ORF">FHX46_005307</name>
</gene>
<dbReference type="GO" id="GO:0003677">
    <property type="term" value="F:DNA binding"/>
    <property type="evidence" value="ECO:0007669"/>
    <property type="project" value="UniProtKB-KW"/>
</dbReference>
<dbReference type="SUPFAM" id="SSF52172">
    <property type="entry name" value="CheY-like"/>
    <property type="match status" value="1"/>
</dbReference>
<evidence type="ECO:0000259" key="4">
    <source>
        <dbReference type="PROSITE" id="PS50043"/>
    </source>
</evidence>
<feature type="modified residue" description="4-aspartylphosphate" evidence="2">
    <location>
        <position position="48"/>
    </location>
</feature>
<evidence type="ECO:0000313" key="7">
    <source>
        <dbReference type="Proteomes" id="UP000754495"/>
    </source>
</evidence>
<keyword evidence="1 6" id="KW-0238">DNA-binding</keyword>
<dbReference type="PROSITE" id="PS50110">
    <property type="entry name" value="RESPONSE_REGULATORY"/>
    <property type="match status" value="1"/>
</dbReference>
<dbReference type="SUPFAM" id="SSF46894">
    <property type="entry name" value="C-terminal effector domain of the bipartite response regulators"/>
    <property type="match status" value="1"/>
</dbReference>
<dbReference type="PRINTS" id="PR00038">
    <property type="entry name" value="HTHLUXR"/>
</dbReference>
<dbReference type="InterPro" id="IPR039420">
    <property type="entry name" value="WalR-like"/>
</dbReference>
<dbReference type="SMART" id="SM00421">
    <property type="entry name" value="HTH_LUXR"/>
    <property type="match status" value="1"/>
</dbReference>
<dbReference type="Pfam" id="PF00196">
    <property type="entry name" value="GerE"/>
    <property type="match status" value="1"/>
</dbReference>
<dbReference type="InterPro" id="IPR001789">
    <property type="entry name" value="Sig_transdc_resp-reg_receiver"/>
</dbReference>
<keyword evidence="7" id="KW-1185">Reference proteome</keyword>
<dbReference type="EMBL" id="JAANOU010000001">
    <property type="protein sequence ID" value="NIH82777.1"/>
    <property type="molecule type" value="Genomic_DNA"/>
</dbReference>
<feature type="domain" description="HTH luxR-type" evidence="4">
    <location>
        <begin position="133"/>
        <end position="198"/>
    </location>
</feature>
<evidence type="ECO:0000256" key="1">
    <source>
        <dbReference type="ARBA" id="ARBA00023125"/>
    </source>
</evidence>
<dbReference type="Pfam" id="PF00072">
    <property type="entry name" value="Response_reg"/>
    <property type="match status" value="1"/>
</dbReference>
<dbReference type="Gene3D" id="1.10.10.10">
    <property type="entry name" value="Winged helix-like DNA-binding domain superfamily/Winged helix DNA-binding domain"/>
    <property type="match status" value="1"/>
</dbReference>
<evidence type="ECO:0000256" key="3">
    <source>
        <dbReference type="SAM" id="MobiDB-lite"/>
    </source>
</evidence>
<comment type="caution">
    <text evidence="6">The sequence shown here is derived from an EMBL/GenBank/DDBJ whole genome shotgun (WGS) entry which is preliminary data.</text>
</comment>
<evidence type="ECO:0000313" key="6">
    <source>
        <dbReference type="EMBL" id="NIH82777.1"/>
    </source>
</evidence>
<dbReference type="InterPro" id="IPR016032">
    <property type="entry name" value="Sig_transdc_resp-reg_C-effctor"/>
</dbReference>
<dbReference type="PANTHER" id="PTHR43214">
    <property type="entry name" value="TWO-COMPONENT RESPONSE REGULATOR"/>
    <property type="match status" value="1"/>
</dbReference>
<dbReference type="CDD" id="cd06170">
    <property type="entry name" value="LuxR_C_like"/>
    <property type="match status" value="1"/>
</dbReference>
<protein>
    <submittedName>
        <fullName evidence="6">DNA-binding NarL/FixJ family response regulator</fullName>
    </submittedName>
</protein>
<name>A0ABX0T3H6_9PSEU</name>
<dbReference type="PROSITE" id="PS50043">
    <property type="entry name" value="HTH_LUXR_2"/>
    <property type="match status" value="1"/>
</dbReference>
<dbReference type="CDD" id="cd00156">
    <property type="entry name" value="REC"/>
    <property type="match status" value="1"/>
</dbReference>
<dbReference type="InterPro" id="IPR036388">
    <property type="entry name" value="WH-like_DNA-bd_sf"/>
</dbReference>